<dbReference type="PANTHER" id="PTHR32432">
    <property type="entry name" value="CELL DIVISION PROTEIN FTSA-RELATED"/>
    <property type="match status" value="1"/>
</dbReference>
<dbReference type="EMBL" id="CP036259">
    <property type="protein sequence ID" value="QDR82762.1"/>
    <property type="molecule type" value="Genomic_DNA"/>
</dbReference>
<keyword evidence="2" id="KW-0132">Cell division</keyword>
<dbReference type="AlphaFoldDB" id="A0A517DZI2"/>
<dbReference type="Proteomes" id="UP000320776">
    <property type="component" value="Chromosome"/>
</dbReference>
<dbReference type="InterPro" id="IPR043129">
    <property type="entry name" value="ATPase_NBD"/>
</dbReference>
<keyword evidence="3" id="KW-1185">Reference proteome</keyword>
<dbReference type="CDD" id="cd24004">
    <property type="entry name" value="ASKHA_NBD_PilM-like"/>
    <property type="match status" value="1"/>
</dbReference>
<dbReference type="OrthoDB" id="9768127at2"/>
<dbReference type="SMART" id="SM00842">
    <property type="entry name" value="FtsA"/>
    <property type="match status" value="1"/>
</dbReference>
<dbReference type="RefSeq" id="WP_144352113.1">
    <property type="nucleotide sequence ID" value="NZ_CP036259.1"/>
</dbReference>
<reference evidence="2 3" key="1">
    <citation type="submission" date="2019-02" db="EMBL/GenBank/DDBJ databases">
        <title>Closed genome of Sporomusa termitida DSM 4440.</title>
        <authorList>
            <person name="Poehlein A."/>
            <person name="Daniel R."/>
        </authorList>
    </citation>
    <scope>NUCLEOTIDE SEQUENCE [LARGE SCALE GENOMIC DNA]</scope>
    <source>
        <strain evidence="2 3">DSM 4440</strain>
    </source>
</reference>
<dbReference type="InterPro" id="IPR003494">
    <property type="entry name" value="SHS2_FtsA"/>
</dbReference>
<evidence type="ECO:0000313" key="3">
    <source>
        <dbReference type="Proteomes" id="UP000320776"/>
    </source>
</evidence>
<dbReference type="SUPFAM" id="SSF53067">
    <property type="entry name" value="Actin-like ATPase domain"/>
    <property type="match status" value="2"/>
</dbReference>
<name>A0A517DZI2_9FIRM</name>
<proteinExistence type="predicted"/>
<dbReference type="Gene3D" id="3.30.1490.300">
    <property type="match status" value="1"/>
</dbReference>
<dbReference type="PANTHER" id="PTHR32432:SF3">
    <property type="entry name" value="ETHANOLAMINE UTILIZATION PROTEIN EUTJ"/>
    <property type="match status" value="1"/>
</dbReference>
<organism evidence="2 3">
    <name type="scientific">Sporomusa termitida</name>
    <dbReference type="NCBI Taxonomy" id="2377"/>
    <lineage>
        <taxon>Bacteria</taxon>
        <taxon>Bacillati</taxon>
        <taxon>Bacillota</taxon>
        <taxon>Negativicutes</taxon>
        <taxon>Selenomonadales</taxon>
        <taxon>Sporomusaceae</taxon>
        <taxon>Sporomusa</taxon>
    </lineage>
</organism>
<evidence type="ECO:0000259" key="1">
    <source>
        <dbReference type="SMART" id="SM00842"/>
    </source>
</evidence>
<dbReference type="Gene3D" id="3.30.420.40">
    <property type="match status" value="2"/>
</dbReference>
<protein>
    <submittedName>
        <fullName evidence="2">Cell division protein FtsA</fullName>
    </submittedName>
</protein>
<dbReference type="Pfam" id="PF14450">
    <property type="entry name" value="FtsA"/>
    <property type="match status" value="1"/>
</dbReference>
<feature type="domain" description="SHS2" evidence="1">
    <location>
        <begin position="8"/>
        <end position="205"/>
    </location>
</feature>
<dbReference type="KEGG" id="sted:SPTER_41920"/>
<sequence>MDDDNQLLFALDIGTRSVVGLVGKTENGVITLLASDREEHHTRAMLDGQIHDVQEVAGVLAAVKARLEISTGPLARVAVAAAGRALCTLRGSSELETAARGTLTLDDERLLELAAVQAAQVELATSGAIPDPAGYYCVGYSVVSFTLDASRIKSLIGQRGKRAGIEVIATFLPRPVIDSLQSAIQAVGLEMSTLTLEPIAAINALIPSTMRHLNLVLVDVGAGTSDVAITRDGSVIAYGMVPFAGDEITETLSQHFLLDFNIAETVKRQLGGKNKKLTFTDVLGMVHKLPTKDIIAAMTPKVGELAQAIATEILTLNTAAPQAVLLVGGGALTPLLPEALAQALDIPQARVAIRRPDSMEGFTGIPAELCTPDAVTPLGILKLASGRALNFVNIFVNKQPIRLFNLSQLTVADALLAAGIDIRALRGRPGMALTITVNGETRFIAGSHGTPGQVLLNGQSTPLTGALHDQDILEVTLGTDGTEPRPLLAEVIAVPEPLSIRIDGQSYTVSPPLTVNGQPATTATVLCDRDQIVSPSALTLLQTLELLGLKPQPAEYSYQVNGRLRAYKVWPKYTINETLASFDQLLHSGDAVETLQLPLPTLAEVLGISTTQLMPAVSVLFNGVNCPVPIRRHTVMVNGHQAEPAQPAQPDSAIELITAANPQPLISDVLLAADFDPLRLPAASKVTILLNGLPTEFTACVKNGDRVDIDIKQY</sequence>
<dbReference type="GO" id="GO:0051301">
    <property type="term" value="P:cell division"/>
    <property type="evidence" value="ECO:0007669"/>
    <property type="project" value="UniProtKB-KW"/>
</dbReference>
<accession>A0A517DZI2</accession>
<evidence type="ECO:0000313" key="2">
    <source>
        <dbReference type="EMBL" id="QDR82762.1"/>
    </source>
</evidence>
<gene>
    <name evidence="2" type="primary">ftsA_4</name>
    <name evidence="2" type="ORF">SPTER_41920</name>
</gene>
<keyword evidence="2" id="KW-0131">Cell cycle</keyword>
<dbReference type="InterPro" id="IPR050696">
    <property type="entry name" value="FtsA/MreB"/>
</dbReference>